<dbReference type="GO" id="GO:0022857">
    <property type="term" value="F:transmembrane transporter activity"/>
    <property type="evidence" value="ECO:0007669"/>
    <property type="project" value="TreeGrafter"/>
</dbReference>
<dbReference type="EMBL" id="FNZR01000006">
    <property type="protein sequence ID" value="SEL53785.1"/>
    <property type="molecule type" value="Genomic_DNA"/>
</dbReference>
<evidence type="ECO:0000313" key="9">
    <source>
        <dbReference type="EMBL" id="SEL53785.1"/>
    </source>
</evidence>
<feature type="transmembrane region" description="Helical" evidence="6">
    <location>
        <begin position="442"/>
        <end position="465"/>
    </location>
</feature>
<comment type="subcellular location">
    <subcellularLocation>
        <location evidence="1">Cell membrane</location>
        <topology evidence="1">Multi-pass membrane protein</topology>
    </subcellularLocation>
</comment>
<dbReference type="RefSeq" id="WP_090606795.1">
    <property type="nucleotide sequence ID" value="NZ_FNZR01000006.1"/>
</dbReference>
<feature type="domain" description="ABC3 transporter permease C-terminal" evidence="7">
    <location>
        <begin position="694"/>
        <end position="806"/>
    </location>
</feature>
<dbReference type="GO" id="GO:0005886">
    <property type="term" value="C:plasma membrane"/>
    <property type="evidence" value="ECO:0007669"/>
    <property type="project" value="UniProtKB-SubCell"/>
</dbReference>
<reference evidence="10" key="1">
    <citation type="submission" date="2016-10" db="EMBL/GenBank/DDBJ databases">
        <authorList>
            <person name="Varghese N."/>
            <person name="Submissions S."/>
        </authorList>
    </citation>
    <scope>NUCLEOTIDE SEQUENCE [LARGE SCALE GENOMIC DNA]</scope>
    <source>
        <strain evidence="10">Jip14</strain>
    </source>
</reference>
<feature type="transmembrane region" description="Helical" evidence="6">
    <location>
        <begin position="355"/>
        <end position="377"/>
    </location>
</feature>
<keyword evidence="5 6" id="KW-0472">Membrane</keyword>
<evidence type="ECO:0000259" key="7">
    <source>
        <dbReference type="Pfam" id="PF02687"/>
    </source>
</evidence>
<feature type="transmembrane region" description="Helical" evidence="6">
    <location>
        <begin position="690"/>
        <end position="715"/>
    </location>
</feature>
<feature type="domain" description="ABC3 transporter permease C-terminal" evidence="7">
    <location>
        <begin position="311"/>
        <end position="422"/>
    </location>
</feature>
<dbReference type="PANTHER" id="PTHR30572:SF18">
    <property type="entry name" value="ABC-TYPE MACROLIDE FAMILY EXPORT SYSTEM PERMEASE COMPONENT 2"/>
    <property type="match status" value="1"/>
</dbReference>
<evidence type="ECO:0000256" key="3">
    <source>
        <dbReference type="ARBA" id="ARBA00022692"/>
    </source>
</evidence>
<feature type="domain" description="MacB-like periplasmic core" evidence="8">
    <location>
        <begin position="21"/>
        <end position="247"/>
    </location>
</feature>
<dbReference type="Proteomes" id="UP000198916">
    <property type="component" value="Unassembled WGS sequence"/>
</dbReference>
<dbReference type="InterPro" id="IPR003838">
    <property type="entry name" value="ABC3_permease_C"/>
</dbReference>
<evidence type="ECO:0000313" key="10">
    <source>
        <dbReference type="Proteomes" id="UP000198916"/>
    </source>
</evidence>
<evidence type="ECO:0000256" key="4">
    <source>
        <dbReference type="ARBA" id="ARBA00022989"/>
    </source>
</evidence>
<evidence type="ECO:0000256" key="6">
    <source>
        <dbReference type="SAM" id="Phobius"/>
    </source>
</evidence>
<dbReference type="InterPro" id="IPR025857">
    <property type="entry name" value="MacB_PCD"/>
</dbReference>
<dbReference type="PROSITE" id="PS51257">
    <property type="entry name" value="PROKAR_LIPOPROTEIN"/>
    <property type="match status" value="1"/>
</dbReference>
<name>A0A1H7R1J3_9SPHI</name>
<dbReference type="Pfam" id="PF02687">
    <property type="entry name" value="FtsX"/>
    <property type="match status" value="2"/>
</dbReference>
<accession>A0A1H7R1J3</accession>
<evidence type="ECO:0000259" key="8">
    <source>
        <dbReference type="Pfam" id="PF12704"/>
    </source>
</evidence>
<evidence type="ECO:0000256" key="2">
    <source>
        <dbReference type="ARBA" id="ARBA00022475"/>
    </source>
</evidence>
<dbReference type="InterPro" id="IPR050250">
    <property type="entry name" value="Macrolide_Exporter_MacB"/>
</dbReference>
<proteinExistence type="predicted"/>
<feature type="transmembrane region" description="Helical" evidence="6">
    <location>
        <begin position="397"/>
        <end position="421"/>
    </location>
</feature>
<keyword evidence="4 6" id="KW-1133">Transmembrane helix</keyword>
<keyword evidence="10" id="KW-1185">Reference proteome</keyword>
<feature type="transmembrane region" description="Helical" evidence="6">
    <location>
        <begin position="304"/>
        <end position="326"/>
    </location>
</feature>
<feature type="transmembrane region" description="Helical" evidence="6">
    <location>
        <begin position="743"/>
        <end position="763"/>
    </location>
</feature>
<dbReference type="OrthoDB" id="1451596at2"/>
<feature type="domain" description="MacB-like periplasmic core" evidence="8">
    <location>
        <begin position="457"/>
        <end position="617"/>
    </location>
</feature>
<feature type="transmembrane region" description="Helical" evidence="6">
    <location>
        <begin position="21"/>
        <end position="42"/>
    </location>
</feature>
<dbReference type="AlphaFoldDB" id="A0A1H7R1J3"/>
<keyword evidence="3 6" id="KW-0812">Transmembrane</keyword>
<protein>
    <submittedName>
        <fullName evidence="9">Putative ABC transport system permease protein</fullName>
    </submittedName>
</protein>
<dbReference type="PANTHER" id="PTHR30572">
    <property type="entry name" value="MEMBRANE COMPONENT OF TRANSPORTER-RELATED"/>
    <property type="match status" value="1"/>
</dbReference>
<dbReference type="Pfam" id="PF12704">
    <property type="entry name" value="MacB_PCD"/>
    <property type="match status" value="2"/>
</dbReference>
<feature type="transmembrane region" description="Helical" evidence="6">
    <location>
        <begin position="775"/>
        <end position="795"/>
    </location>
</feature>
<organism evidence="9 10">
    <name type="scientific">Parapedobacter koreensis</name>
    <dbReference type="NCBI Taxonomy" id="332977"/>
    <lineage>
        <taxon>Bacteria</taxon>
        <taxon>Pseudomonadati</taxon>
        <taxon>Bacteroidota</taxon>
        <taxon>Sphingobacteriia</taxon>
        <taxon>Sphingobacteriales</taxon>
        <taxon>Sphingobacteriaceae</taxon>
        <taxon>Parapedobacter</taxon>
    </lineage>
</organism>
<gene>
    <name evidence="9" type="ORF">SAMN05421740_106209</name>
</gene>
<evidence type="ECO:0000256" key="1">
    <source>
        <dbReference type="ARBA" id="ARBA00004651"/>
    </source>
</evidence>
<dbReference type="STRING" id="332977.SAMN05421740_106209"/>
<evidence type="ECO:0000256" key="5">
    <source>
        <dbReference type="ARBA" id="ARBA00023136"/>
    </source>
</evidence>
<sequence length="814" mass="90607">MIKNYLKIAWRNLTKHRLYSAIKIGGFAFSIAACMLITLYTIHETSYDQSYPDADRLYRVVGQFTDNGNVIKGISFEGPFAEAMKADFPEIEQAGRLLPNPLFGAGSNQVATDSHPESAHEDGVIYMDQQLLDLLQLPMVYGDRQYALSQPNTVVLTASKANKYFADSNPIDKVIYLNNDKSKPYVVKGIIQDIPTNSHLYGYDIFLTLSGIHFYDGEQTNWLASNYVTYFKVKPGTDVRQLEKKTTKNYVEHYLIPALKASGHQIPKSIETAGLLLQPVPGIHLHSYDIRDYNEGSAKGDIRFVWLFGGIAVFILLIACINFINLSTAKSANRAKEVGLRKVVGSYRSSLTTQFLIESVLYSILSIILGALLAWLFLPLFNQLADKRLTFPWTSPWLLPIILLSALGIGLLAGLYPALYLSGFRPIHVLKGQLSRGSRNPILRNGLVVFQFTTSIILIVGTLIINQQMRFILNRKIGFDKDQVMLIQATHTLGKQVTTLKDEIRNLPDVLDVTVSDYLPVQMDGVKRNGNSFWREGRVNADPSVGGQFWQIDENYLPTLGIHLVEGRNFNRELATDREAAIINQSLAKSLQLTNPIGAQITNSRQKMTIVGVVEDFNFEPMRDEVGGVCLVLGNSPSIMAVKINGGNLSASIAAITAKWEEFAPEQPIRFTFLDESFATMYGDVQRIGMIFTCFATLAILIACLGLFGLAAFITEQRTKEIGIRKVLGATVTGIVGLLSRDFVRLVAIAIVIATPIAWWAMNQWLEDFAYRIDIQWWIFAVAGLAAVMIALLTVSWQAIRAAVANPVESLRDE</sequence>
<keyword evidence="2" id="KW-1003">Cell membrane</keyword>